<name>W9CWR1_SCLBF</name>
<proteinExistence type="predicted"/>
<feature type="region of interest" description="Disordered" evidence="1">
    <location>
        <begin position="334"/>
        <end position="357"/>
    </location>
</feature>
<evidence type="ECO:0008006" key="4">
    <source>
        <dbReference type="Google" id="ProtNLM"/>
    </source>
</evidence>
<evidence type="ECO:0000313" key="2">
    <source>
        <dbReference type="EMBL" id="ESZ99079.1"/>
    </source>
</evidence>
<accession>W9CWR1</accession>
<reference evidence="2 3" key="1">
    <citation type="journal article" date="2014" name="Genome Announc.">
        <title>Draft genome sequence of Sclerotinia borealis, a psychrophilic plant pathogenic fungus.</title>
        <authorList>
            <person name="Mardanov A.V."/>
            <person name="Beletsky A.V."/>
            <person name="Kadnikov V.V."/>
            <person name="Ignatov A.N."/>
            <person name="Ravin N.V."/>
        </authorList>
    </citation>
    <scope>NUCLEOTIDE SEQUENCE [LARGE SCALE GENOMIC DNA]</scope>
    <source>
        <strain evidence="3">F-4157</strain>
    </source>
</reference>
<protein>
    <recommendedName>
        <fullName evidence="4">Glutamine repeat protein-1</fullName>
    </recommendedName>
</protein>
<comment type="caution">
    <text evidence="2">The sequence shown here is derived from an EMBL/GenBank/DDBJ whole genome shotgun (WGS) entry which is preliminary data.</text>
</comment>
<feature type="region of interest" description="Disordered" evidence="1">
    <location>
        <begin position="395"/>
        <end position="464"/>
    </location>
</feature>
<sequence length="524" mass="57033">MYAPNFSFGQGNSTQSFNPNGGHPQAPQNVHQPGQQQPQHMMYNTQQYGAGGHQSPYGTSGPGMASNAGGMGMMQNNGAHMAGGNVPSYQTPYTSSPYGNNIATSSSVSHPPSFMPTTSNAPPQYGMNPSTMIPQQQQHQIQRMQPPPSSTPTPTSATSRVSPYGNFSQSTPPSASTTQFAVPKNLSHQHHQTPNNPQQGAMSLTPQTPNFPPGSRNPEVAGTAMATPLSPGSELREKERVTVLLDINGEILIEVMRIIALQTELKSNQTEDPAEKAKLEAEHKVLASEYIQCMRRLQSNLAYLAAIADRTHKPAAQVPSHPAVLFAPSLTPKPAHTDPTSAITNGGDSASTPEERYEDRSEILKDLYKRLQALYPGVDPKKEIPAQSVNAVARAQAQAQQHAQQMQSQAQKQGDMGQSIQNMTGGQNVMGQGQSQNQSQGQGQGQMVQGGMAQMQQHQQQGQQNMGISGLNQNQLQQQQLLQQQQQHQHQQKMQNEMMRQRMMQEAQKSQQQHMMNMGQMPGR</sequence>
<evidence type="ECO:0000313" key="3">
    <source>
        <dbReference type="Proteomes" id="UP000019487"/>
    </source>
</evidence>
<feature type="compositionally biased region" description="Polar residues" evidence="1">
    <location>
        <begin position="7"/>
        <end position="19"/>
    </location>
</feature>
<feature type="compositionally biased region" description="Polar residues" evidence="1">
    <location>
        <begin position="100"/>
        <end position="133"/>
    </location>
</feature>
<dbReference type="Proteomes" id="UP000019487">
    <property type="component" value="Unassembled WGS sequence"/>
</dbReference>
<feature type="compositionally biased region" description="Low complexity" evidence="1">
    <location>
        <begin position="167"/>
        <end position="181"/>
    </location>
</feature>
<feature type="region of interest" description="Disordered" evidence="1">
    <location>
        <begin position="479"/>
        <end position="524"/>
    </location>
</feature>
<gene>
    <name evidence="2" type="ORF">SBOR_0489</name>
</gene>
<organism evidence="2 3">
    <name type="scientific">Sclerotinia borealis (strain F-4128)</name>
    <dbReference type="NCBI Taxonomy" id="1432307"/>
    <lineage>
        <taxon>Eukaryota</taxon>
        <taxon>Fungi</taxon>
        <taxon>Dikarya</taxon>
        <taxon>Ascomycota</taxon>
        <taxon>Pezizomycotina</taxon>
        <taxon>Leotiomycetes</taxon>
        <taxon>Helotiales</taxon>
        <taxon>Sclerotiniaceae</taxon>
        <taxon>Sclerotinia</taxon>
    </lineage>
</organism>
<dbReference type="HOGENOM" id="CLU_047301_0_0_1"/>
<evidence type="ECO:0000256" key="1">
    <source>
        <dbReference type="SAM" id="MobiDB-lite"/>
    </source>
</evidence>
<feature type="compositionally biased region" description="Low complexity" evidence="1">
    <location>
        <begin position="479"/>
        <end position="509"/>
    </location>
</feature>
<feature type="region of interest" description="Disordered" evidence="1">
    <location>
        <begin position="1"/>
        <end position="70"/>
    </location>
</feature>
<feature type="compositionally biased region" description="Low complexity" evidence="1">
    <location>
        <begin position="25"/>
        <end position="39"/>
    </location>
</feature>
<feature type="compositionally biased region" description="Low complexity" evidence="1">
    <location>
        <begin position="395"/>
        <end position="413"/>
    </location>
</feature>
<dbReference type="EMBL" id="AYSA01000024">
    <property type="protein sequence ID" value="ESZ99079.1"/>
    <property type="molecule type" value="Genomic_DNA"/>
</dbReference>
<feature type="region of interest" description="Disordered" evidence="1">
    <location>
        <begin position="100"/>
        <end position="234"/>
    </location>
</feature>
<feature type="compositionally biased region" description="Low complexity" evidence="1">
    <location>
        <begin position="425"/>
        <end position="464"/>
    </location>
</feature>
<feature type="compositionally biased region" description="Low complexity" evidence="1">
    <location>
        <begin position="134"/>
        <end position="144"/>
    </location>
</feature>
<dbReference type="AlphaFoldDB" id="W9CWR1"/>
<feature type="compositionally biased region" description="Polar residues" evidence="1">
    <location>
        <begin position="338"/>
        <end position="352"/>
    </location>
</feature>
<dbReference type="STRING" id="1432307.W9CWR1"/>
<dbReference type="OrthoDB" id="2530523at2759"/>
<keyword evidence="3" id="KW-1185">Reference proteome</keyword>